<protein>
    <submittedName>
        <fullName evidence="1">Uncharacterized protein</fullName>
    </submittedName>
</protein>
<dbReference type="OrthoDB" id="9762853at2"/>
<reference evidence="1 2" key="1">
    <citation type="journal article" date="2011" name="J. Bacteriol.">
        <title>Genome sequence of the algicidal bacterium Kordia algicida OT-1.</title>
        <authorList>
            <person name="Lee H.S."/>
            <person name="Kang S.G."/>
            <person name="Kwon K.K."/>
            <person name="Lee J.H."/>
            <person name="Kim S.J."/>
        </authorList>
    </citation>
    <scope>NUCLEOTIDE SEQUENCE [LARGE SCALE GENOMIC DNA]</scope>
    <source>
        <strain evidence="1 2">OT-1</strain>
    </source>
</reference>
<comment type="caution">
    <text evidence="1">The sequence shown here is derived from an EMBL/GenBank/DDBJ whole genome shotgun (WGS) entry which is preliminary data.</text>
</comment>
<proteinExistence type="predicted"/>
<evidence type="ECO:0000313" key="2">
    <source>
        <dbReference type="Proteomes" id="UP000002945"/>
    </source>
</evidence>
<dbReference type="STRING" id="391587.KAOT1_18547"/>
<gene>
    <name evidence="1" type="ORF">KAOT1_18547</name>
</gene>
<dbReference type="RefSeq" id="WP_007096241.1">
    <property type="nucleotide sequence ID" value="NZ_CP142125.1"/>
</dbReference>
<organism evidence="1 2">
    <name type="scientific">Kordia algicida OT-1</name>
    <dbReference type="NCBI Taxonomy" id="391587"/>
    <lineage>
        <taxon>Bacteria</taxon>
        <taxon>Pseudomonadati</taxon>
        <taxon>Bacteroidota</taxon>
        <taxon>Flavobacteriia</taxon>
        <taxon>Flavobacteriales</taxon>
        <taxon>Flavobacteriaceae</taxon>
        <taxon>Kordia</taxon>
    </lineage>
</organism>
<name>A9DNH2_9FLAO</name>
<accession>A9DNH2</accession>
<dbReference type="HOGENOM" id="CLU_245333_0_0_10"/>
<sequence>MSQFDQHTAMIALEEALVPSANLVDSRTETDNLRLLADFATLFNFYDKTNNINGNWSPFLLKDPVFLVASIAKTSFQKTYALFINTCSQLRKALDLDLNTPFISNGFNQLFDQLSFVFQKIERWTHYMQQSTLTYNLKTYVIQQVQQQQSALLWAILALKNDVNINQIVPNIQPVDTFLYKKYDKKIWKESKGKTPYWKLLNLKFPPEKEYSYYLFKDFITLITKLLPILNGEKPILLKEIRSIIEAAFTALKDTLNLLFSEAVAIIEKVIDFIKIAVETIHKVIDTILKKLGEVLKNDTNQTISDTLQNLHEELKTVQDTLKTTSGALNLENFRQLIDKMLNDLKEIALFIVNILEKLGEWFLKLIQELFEIIANDVIKAEEEVYQLLKEIASYILTKQVRLDIFNGLKSAGKSLFAFYSKCISYADTELVSIQNIPGHFPDTILLRTFTSLLKIYQKQFNSLASKHLDFYYRDILKQTPNSVTADTVFASSNLAKKTATFQLEKNTTFLAGTDANKQPILFETTQKTFLNPAKIVEAYTLTKTNDSDNTQLYLEKLPPVNVVAKDEAGVVQSWQTFGSAQTPKGTKQALAFTIASPMFYLQEANGTRTITLDFTFKNDAAIAFVQPDFQYYLSTKDTWFEVPVPTNLSEVIVENKITIVLNPTDPAINPFTKNPDGYTSEWPLLKIVFPSYATSFSELTISKLDITVTVDGLQNFQLYNDFGQLNPKKPFQLLGGAPKMNQNFMVGNAEIFSKPVKNLNFELTWNPFAVNFDFATYYLEYNNYLNNMYSSSSEIQTLEKLLQEIKDSEDVFFENITNSETQLFDNISADGTTVAEVQTYVQQNQTAIHNATNTQNTTLNSIEGSEITLTSEIITLNSSMIAEIEALQNELVATINAANTIDTTTVTNAKTSILNTINSYKNTVDEKIIEAESAVLSPFIKAPKKKTFLGKIFSFSNKKEKTVEAHKKTTEPTKPFSNTAFKVDFKRLQNGFWGNVNAVKTDEKQILTIPENLFFKDEKNTKIIPASRTFDFSKINLNSEDVDTTLQQKTLQLTDKTTSGFLKMRLATPIYGFGTELYPKVVAAIALFNAQIITEKSEDPESKDALVSPPNIPFVPMVSTFKGGYSASVSYDFSTNKQSYPLQCFYNSPFANYKVYDTTLDEKIIAKNTTIGSSPLRDNDGNIIPLTGLPLVPTFLAKGQLFIALKDLIIPAEVSFYIELARTYTEKAVARKKINYSYLSTTGWKPLTTIADGTNNFTCSGIITINIPEDITTVHDMIAGNNYWIAIGTQNNPDSFPETSYLKTNGFTLQRVVATNDFSIETPKIQANIITSPQTVIPEIAATTQPFPSFGGKAAETTAQMNSRVSTRLKTKDRLMTTTDFFNTIRFEFPEVYYSKSSYDKSKKQINTYVLKRVANVTDTNAFVPLLNECYELNIQEYLKTRVSPFVNVSVENFELNYVQITANIQLQPNEDVTTVAKEVNNGINLFLAPWITSAQTQITIDSGLNTAQLVAFINSYNSILEVKSISFQLGKKDFSTGTIDYESSTQEVLPKDGSILVPSLNNTTKNSLIKYHL</sequence>
<keyword evidence="2" id="KW-1185">Reference proteome</keyword>
<dbReference type="Proteomes" id="UP000002945">
    <property type="component" value="Unassembled WGS sequence"/>
</dbReference>
<dbReference type="EMBL" id="ABIB01000002">
    <property type="protein sequence ID" value="EDP97190.1"/>
    <property type="molecule type" value="Genomic_DNA"/>
</dbReference>
<evidence type="ECO:0000313" key="1">
    <source>
        <dbReference type="EMBL" id="EDP97190.1"/>
    </source>
</evidence>
<dbReference type="eggNOG" id="COG3299">
    <property type="taxonomic scope" value="Bacteria"/>
</dbReference>